<dbReference type="InterPro" id="IPR006626">
    <property type="entry name" value="PbH1"/>
</dbReference>
<dbReference type="PROSITE" id="PS00502">
    <property type="entry name" value="POLYGALACTURONASE"/>
    <property type="match status" value="1"/>
</dbReference>
<dbReference type="Proteomes" id="UP000033900">
    <property type="component" value="Unassembled WGS sequence"/>
</dbReference>
<dbReference type="AlphaFoldDB" id="A0A0M2HKB4"/>
<keyword evidence="6" id="KW-1185">Reference proteome</keyword>
<dbReference type="RefSeq" id="WP_045257612.1">
    <property type="nucleotide sequence ID" value="NZ_JYJB01000009.1"/>
</dbReference>
<dbReference type="EMBL" id="JYJB01000009">
    <property type="protein sequence ID" value="KJL47187.1"/>
    <property type="molecule type" value="Genomic_DNA"/>
</dbReference>
<evidence type="ECO:0000256" key="4">
    <source>
        <dbReference type="RuleBase" id="RU361169"/>
    </source>
</evidence>
<dbReference type="STRING" id="273678.RS84_01976"/>
<dbReference type="PANTHER" id="PTHR31339:SF9">
    <property type="entry name" value="PLASMIN AND FIBRONECTIN-BINDING PROTEIN A"/>
    <property type="match status" value="1"/>
</dbReference>
<dbReference type="InterPro" id="IPR012334">
    <property type="entry name" value="Pectin_lyas_fold"/>
</dbReference>
<gene>
    <name evidence="5" type="primary">pgl_2</name>
    <name evidence="5" type="ORF">RS84_01976</name>
</gene>
<dbReference type="PANTHER" id="PTHR31339">
    <property type="entry name" value="PECTIN LYASE-RELATED"/>
    <property type="match status" value="1"/>
</dbReference>
<name>A0A0M2HKB4_9MICO</name>
<proteinExistence type="inferred from homology"/>
<accession>A0A0M2HKB4</accession>
<dbReference type="SMART" id="SM00710">
    <property type="entry name" value="PbH1"/>
    <property type="match status" value="4"/>
</dbReference>
<sequence>MSGTQVQSAVSSVVRTTRALQSAIDSAADAGGGRVSVAPGLHETGALRLRSHVELHLEAGAVLRFVPDPALYPPVAARWEGATTTIHSPCIYARDAVGVSITGRGEIDGGGAWWWAAFRAGDLVYPRPTLIGLHGCSRIDIADVTLRDSPAWTVHPLLCDDVRITGIRIFNPPDSPNTDGIDPESSRNVRISDCHIDVGDDCIAIKAGSEHSLDRVPCENIAITNCTMIHGHGGVVIGSEMSGGVRGVVISNCVFQGTDRGIRIKSRRGRGGTVADVRVSNIVMDRVMCPLVINPFYFCGPDGKLPIVSDRTPQPVDEGTPRFRGIHLSHITATNVQSCAAFLSGLPEAPLDDVTLDDVSIAFAPDAEPAVPAMADGVPAMAAAGIQAQFATGLRISGLRLDRAIGPELVADETVQVTR</sequence>
<reference evidence="5 6" key="1">
    <citation type="submission" date="2015-02" db="EMBL/GenBank/DDBJ databases">
        <title>Draft genome sequences of ten Microbacterium spp. with emphasis on heavy metal contaminated environments.</title>
        <authorList>
            <person name="Corretto E."/>
        </authorList>
    </citation>
    <scope>NUCLEOTIDE SEQUENCE [LARGE SCALE GENOMIC DNA]</scope>
    <source>
        <strain evidence="5 6">SA35</strain>
    </source>
</reference>
<dbReference type="GO" id="GO:0005975">
    <property type="term" value="P:carbohydrate metabolic process"/>
    <property type="evidence" value="ECO:0007669"/>
    <property type="project" value="InterPro"/>
</dbReference>
<dbReference type="PATRIC" id="fig|273678.4.peg.1976"/>
<comment type="similarity">
    <text evidence="1 4">Belongs to the glycosyl hydrolase 28 family.</text>
</comment>
<dbReference type="GO" id="GO:0004650">
    <property type="term" value="F:polygalacturonase activity"/>
    <property type="evidence" value="ECO:0007669"/>
    <property type="project" value="UniProtKB-EC"/>
</dbReference>
<dbReference type="Gene3D" id="2.160.20.10">
    <property type="entry name" value="Single-stranded right-handed beta-helix, Pectin lyase-like"/>
    <property type="match status" value="1"/>
</dbReference>
<dbReference type="Pfam" id="PF00295">
    <property type="entry name" value="Glyco_hydro_28"/>
    <property type="match status" value="1"/>
</dbReference>
<keyword evidence="3 4" id="KW-0326">Glycosidase</keyword>
<organism evidence="5 6">
    <name type="scientific">Microbacterium hydrocarbonoxydans</name>
    <dbReference type="NCBI Taxonomy" id="273678"/>
    <lineage>
        <taxon>Bacteria</taxon>
        <taxon>Bacillati</taxon>
        <taxon>Actinomycetota</taxon>
        <taxon>Actinomycetes</taxon>
        <taxon>Micrococcales</taxon>
        <taxon>Microbacteriaceae</taxon>
        <taxon>Microbacterium</taxon>
    </lineage>
</organism>
<dbReference type="OrthoDB" id="3196343at2"/>
<dbReference type="InterPro" id="IPR051801">
    <property type="entry name" value="GH28_Enzymes"/>
</dbReference>
<dbReference type="EC" id="3.2.1.15" evidence="5"/>
<protein>
    <submittedName>
        <fullName evidence="5">Polygalacturonase</fullName>
        <ecNumber evidence="5">3.2.1.15</ecNumber>
    </submittedName>
</protein>
<evidence type="ECO:0000313" key="5">
    <source>
        <dbReference type="EMBL" id="KJL47187.1"/>
    </source>
</evidence>
<evidence type="ECO:0000256" key="3">
    <source>
        <dbReference type="ARBA" id="ARBA00023295"/>
    </source>
</evidence>
<comment type="caution">
    <text evidence="5">The sequence shown here is derived from an EMBL/GenBank/DDBJ whole genome shotgun (WGS) entry which is preliminary data.</text>
</comment>
<dbReference type="InterPro" id="IPR011050">
    <property type="entry name" value="Pectin_lyase_fold/virulence"/>
</dbReference>
<dbReference type="InterPro" id="IPR000743">
    <property type="entry name" value="Glyco_hydro_28"/>
</dbReference>
<evidence type="ECO:0000313" key="6">
    <source>
        <dbReference type="Proteomes" id="UP000033900"/>
    </source>
</evidence>
<dbReference type="SUPFAM" id="SSF51126">
    <property type="entry name" value="Pectin lyase-like"/>
    <property type="match status" value="1"/>
</dbReference>
<keyword evidence="2 4" id="KW-0378">Hydrolase</keyword>
<evidence type="ECO:0000256" key="1">
    <source>
        <dbReference type="ARBA" id="ARBA00008834"/>
    </source>
</evidence>
<evidence type="ECO:0000256" key="2">
    <source>
        <dbReference type="ARBA" id="ARBA00022801"/>
    </source>
</evidence>